<dbReference type="Gene3D" id="1.25.40.10">
    <property type="entry name" value="Tetratricopeptide repeat domain"/>
    <property type="match status" value="1"/>
</dbReference>
<comment type="caution">
    <text evidence="1">The sequence shown here is derived from an EMBL/GenBank/DDBJ whole genome shotgun (WGS) entry which is preliminary data.</text>
</comment>
<accession>A0A552FJZ3</accession>
<evidence type="ECO:0000313" key="2">
    <source>
        <dbReference type="Proteomes" id="UP000316958"/>
    </source>
</evidence>
<organism evidence="1 2">
    <name type="scientific">Microcystis aeruginosa Ma_QC_Ch_20071001_S25D</name>
    <dbReference type="NCBI Taxonomy" id="2486250"/>
    <lineage>
        <taxon>Bacteria</taxon>
        <taxon>Bacillati</taxon>
        <taxon>Cyanobacteriota</taxon>
        <taxon>Cyanophyceae</taxon>
        <taxon>Oscillatoriophycideae</taxon>
        <taxon>Chroococcales</taxon>
        <taxon>Microcystaceae</taxon>
        <taxon>Microcystis</taxon>
    </lineage>
</organism>
<dbReference type="InterPro" id="IPR011990">
    <property type="entry name" value="TPR-like_helical_dom_sf"/>
</dbReference>
<sequence>MHEANLSHVPRLFPHSPNILYYIQGKYAEAEPFYQRAIAILIATLGENHPNIQTVRKNYFRMLSQLPDEELTERFPPETVEYIQSLRQN</sequence>
<proteinExistence type="predicted"/>
<reference evidence="1 2" key="1">
    <citation type="submission" date="2019-01" db="EMBL/GenBank/DDBJ databases">
        <title>Coherence of Microcystis species and biogeography revealed through population genomics.</title>
        <authorList>
            <person name="Perez-Carrascal O.M."/>
            <person name="Terrat Y."/>
            <person name="Giani A."/>
            <person name="Fortin N."/>
            <person name="Tromas N."/>
            <person name="Shapiro B.J."/>
        </authorList>
    </citation>
    <scope>NUCLEOTIDE SEQUENCE [LARGE SCALE GENOMIC DNA]</scope>
    <source>
        <strain evidence="1">Ma_QC_Ch_20071001_S25D</strain>
    </source>
</reference>
<name>A0A552FJZ3_MICAE</name>
<dbReference type="AlphaFoldDB" id="A0A552FJZ3"/>
<dbReference type="EMBL" id="SFBE01000289">
    <property type="protein sequence ID" value="TRU47032.1"/>
    <property type="molecule type" value="Genomic_DNA"/>
</dbReference>
<protein>
    <submittedName>
        <fullName evidence="1">Tetratricopeptide repeat protein</fullName>
    </submittedName>
</protein>
<gene>
    <name evidence="1" type="ORF">EWV57_17410</name>
</gene>
<dbReference type="Proteomes" id="UP000316958">
    <property type="component" value="Unassembled WGS sequence"/>
</dbReference>
<evidence type="ECO:0000313" key="1">
    <source>
        <dbReference type="EMBL" id="TRU47032.1"/>
    </source>
</evidence>
<dbReference type="SUPFAM" id="SSF48452">
    <property type="entry name" value="TPR-like"/>
    <property type="match status" value="1"/>
</dbReference>
<dbReference type="Pfam" id="PF13374">
    <property type="entry name" value="TPR_10"/>
    <property type="match status" value="1"/>
</dbReference>